<dbReference type="GO" id="GO:0005737">
    <property type="term" value="C:cytoplasm"/>
    <property type="evidence" value="ECO:0000318"/>
    <property type="project" value="GO_Central"/>
</dbReference>
<dbReference type="GO" id="GO:0004674">
    <property type="term" value="F:protein serine/threonine kinase activity"/>
    <property type="evidence" value="ECO:0000318"/>
    <property type="project" value="GO_Central"/>
</dbReference>
<dbReference type="eggNOG" id="KOG0584">
    <property type="taxonomic scope" value="Eukaryota"/>
</dbReference>
<dbReference type="InterPro" id="IPR000719">
    <property type="entry name" value="Prot_kinase_dom"/>
</dbReference>
<dbReference type="SUPFAM" id="SSF56112">
    <property type="entry name" value="Protein kinase-like (PK-like)"/>
    <property type="match status" value="1"/>
</dbReference>
<accession>A2FZL4</accession>
<dbReference type="InParanoid" id="A2FZL4"/>
<evidence type="ECO:0000256" key="1">
    <source>
        <dbReference type="SAM" id="MobiDB-lite"/>
    </source>
</evidence>
<dbReference type="VEuPathDB" id="TrichDB:TVAGG3_0836650"/>
<dbReference type="Gene3D" id="1.10.510.10">
    <property type="entry name" value="Transferase(Phosphotransferase) domain 1"/>
    <property type="match status" value="1"/>
</dbReference>
<dbReference type="PANTHER" id="PTHR13902">
    <property type="entry name" value="SERINE/THREONINE-PROTEIN KINASE WNK WITH NO LYSINE -RELATED"/>
    <property type="match status" value="1"/>
</dbReference>
<dbReference type="EMBL" id="DS114180">
    <property type="protein sequence ID" value="EAX89649.1"/>
    <property type="molecule type" value="Genomic_DNA"/>
</dbReference>
<dbReference type="AlphaFoldDB" id="A2FZL4"/>
<dbReference type="SMR" id="A2FZL4"/>
<proteinExistence type="predicted"/>
<dbReference type="InterPro" id="IPR050588">
    <property type="entry name" value="WNK_Ser-Thr_kinase"/>
</dbReference>
<evidence type="ECO:0000313" key="3">
    <source>
        <dbReference type="EMBL" id="EAX89649.1"/>
    </source>
</evidence>
<name>A2FZL4_TRIV3</name>
<feature type="domain" description="Protein kinase" evidence="2">
    <location>
        <begin position="1"/>
        <end position="257"/>
    </location>
</feature>
<keyword evidence="4" id="KW-1185">Reference proteome</keyword>
<dbReference type="Proteomes" id="UP000001542">
    <property type="component" value="Unassembled WGS sequence"/>
</dbReference>
<evidence type="ECO:0000259" key="2">
    <source>
        <dbReference type="PROSITE" id="PS50011"/>
    </source>
</evidence>
<dbReference type="GO" id="GO:0035556">
    <property type="term" value="P:intracellular signal transduction"/>
    <property type="evidence" value="ECO:0000318"/>
    <property type="project" value="GO_Central"/>
</dbReference>
<dbReference type="STRING" id="5722.A2FZL4"/>
<dbReference type="GO" id="GO:0005524">
    <property type="term" value="F:ATP binding"/>
    <property type="evidence" value="ECO:0007669"/>
    <property type="project" value="InterPro"/>
</dbReference>
<dbReference type="RefSeq" id="XP_001302579.1">
    <property type="nucleotide sequence ID" value="XM_001302578.1"/>
</dbReference>
<dbReference type="InterPro" id="IPR001245">
    <property type="entry name" value="Ser-Thr/Tyr_kinase_cat_dom"/>
</dbReference>
<dbReference type="PROSITE" id="PS50011">
    <property type="entry name" value="PROTEIN_KINASE_DOM"/>
    <property type="match status" value="1"/>
</dbReference>
<dbReference type="InterPro" id="IPR011009">
    <property type="entry name" value="Kinase-like_dom_sf"/>
</dbReference>
<reference evidence="3" key="2">
    <citation type="journal article" date="2007" name="Science">
        <title>Draft genome sequence of the sexually transmitted pathogen Trichomonas vaginalis.</title>
        <authorList>
            <person name="Carlton J.M."/>
            <person name="Hirt R.P."/>
            <person name="Silva J.C."/>
            <person name="Delcher A.L."/>
            <person name="Schatz M."/>
            <person name="Zhao Q."/>
            <person name="Wortman J.R."/>
            <person name="Bidwell S.L."/>
            <person name="Alsmark U.C.M."/>
            <person name="Besteiro S."/>
            <person name="Sicheritz-Ponten T."/>
            <person name="Noel C.J."/>
            <person name="Dacks J.B."/>
            <person name="Foster P.G."/>
            <person name="Simillion C."/>
            <person name="Van de Peer Y."/>
            <person name="Miranda-Saavedra D."/>
            <person name="Barton G.J."/>
            <person name="Westrop G.D."/>
            <person name="Mueller S."/>
            <person name="Dessi D."/>
            <person name="Fiori P.L."/>
            <person name="Ren Q."/>
            <person name="Paulsen I."/>
            <person name="Zhang H."/>
            <person name="Bastida-Corcuera F.D."/>
            <person name="Simoes-Barbosa A."/>
            <person name="Brown M.T."/>
            <person name="Hayes R.D."/>
            <person name="Mukherjee M."/>
            <person name="Okumura C.Y."/>
            <person name="Schneider R."/>
            <person name="Smith A.J."/>
            <person name="Vanacova S."/>
            <person name="Villalvazo M."/>
            <person name="Haas B.J."/>
            <person name="Pertea M."/>
            <person name="Feldblyum T.V."/>
            <person name="Utterback T.R."/>
            <person name="Shu C.L."/>
            <person name="Osoegawa K."/>
            <person name="de Jong P.J."/>
            <person name="Hrdy I."/>
            <person name="Horvathova L."/>
            <person name="Zubacova Z."/>
            <person name="Dolezal P."/>
            <person name="Malik S.B."/>
            <person name="Logsdon J.M. Jr."/>
            <person name="Henze K."/>
            <person name="Gupta A."/>
            <person name="Wang C.C."/>
            <person name="Dunne R.L."/>
            <person name="Upcroft J.A."/>
            <person name="Upcroft P."/>
            <person name="White O."/>
            <person name="Salzberg S.L."/>
            <person name="Tang P."/>
            <person name="Chiu C.-H."/>
            <person name="Lee Y.-S."/>
            <person name="Embley T.M."/>
            <person name="Coombs G.H."/>
            <person name="Mottram J.C."/>
            <person name="Tachezy J."/>
            <person name="Fraser-Liggett C.M."/>
            <person name="Johnson P.J."/>
        </authorList>
    </citation>
    <scope>NUCLEOTIDE SEQUENCE [LARGE SCALE GENOMIC DNA]</scope>
    <source>
        <strain evidence="3">G3</strain>
    </source>
</reference>
<organism evidence="3 4">
    <name type="scientific">Trichomonas vaginalis (strain ATCC PRA-98 / G3)</name>
    <dbReference type="NCBI Taxonomy" id="412133"/>
    <lineage>
        <taxon>Eukaryota</taxon>
        <taxon>Metamonada</taxon>
        <taxon>Parabasalia</taxon>
        <taxon>Trichomonadida</taxon>
        <taxon>Trichomonadidae</taxon>
        <taxon>Trichomonas</taxon>
    </lineage>
</organism>
<dbReference type="Gene3D" id="3.30.200.20">
    <property type="entry name" value="Phosphorylase Kinase, domain 1"/>
    <property type="match status" value="1"/>
</dbReference>
<protein>
    <submittedName>
        <fullName evidence="3">Protein kinase, putative</fullName>
    </submittedName>
</protein>
<keyword evidence="3" id="KW-0418">Kinase</keyword>
<evidence type="ECO:0000313" key="4">
    <source>
        <dbReference type="Proteomes" id="UP000001542"/>
    </source>
</evidence>
<gene>
    <name evidence="3" type="ORF">TVAG_195030</name>
</gene>
<reference evidence="3" key="1">
    <citation type="submission" date="2006-10" db="EMBL/GenBank/DDBJ databases">
        <authorList>
            <person name="Amadeo P."/>
            <person name="Zhao Q."/>
            <person name="Wortman J."/>
            <person name="Fraser-Liggett C."/>
            <person name="Carlton J."/>
        </authorList>
    </citation>
    <scope>NUCLEOTIDE SEQUENCE</scope>
    <source>
        <strain evidence="3">G3</strain>
    </source>
</reference>
<dbReference type="KEGG" id="tva:4747321"/>
<dbReference type="SMART" id="SM00220">
    <property type="entry name" value="S_TKc"/>
    <property type="match status" value="1"/>
</dbReference>
<keyword evidence="3" id="KW-0808">Transferase</keyword>
<dbReference type="Pfam" id="PF07714">
    <property type="entry name" value="PK_Tyr_Ser-Thr"/>
    <property type="match status" value="1"/>
</dbReference>
<feature type="region of interest" description="Disordered" evidence="1">
    <location>
        <begin position="301"/>
        <end position="320"/>
    </location>
</feature>
<dbReference type="OrthoDB" id="1034557at2759"/>
<dbReference type="VEuPathDB" id="TrichDB:TVAG_195030"/>
<sequence length="320" mass="36487">MEQQVLDAGKRYLRCELKQTQSRTKVYKCLDQEESIEAEWYEISLEGIAPEKLTRMQNSLIAYSGIKNAHLLQIFRAWVDSDRNTLIFIKELFSNKTLRTYIKEVSQIPAKACAQWCAQIMSGLTALHALNPPIIHNNISCDTIYIDASVGAVKLDTPSFESILFDWIQPTAALEAQQKISTPKSDVWSLGLAVIEISTGVIPYSDKTNPHDNILKGELPTALGQISDPSIADFATTCLLSFEQRPCVNQLYEYALISENYEPPKDQPVSSELEILDKKQKEEYQKLLARHEQERRALREKIKARKRKTPSMRDLLKELQ</sequence>